<feature type="domain" description="C2H2-type" evidence="11">
    <location>
        <begin position="284"/>
        <end position="312"/>
    </location>
</feature>
<name>A0A3Q0RCV8_AMPCI</name>
<protein>
    <recommendedName>
        <fullName evidence="11">C2H2-type domain-containing protein</fullName>
    </recommendedName>
</protein>
<dbReference type="GO" id="GO:0005634">
    <property type="term" value="C:nucleus"/>
    <property type="evidence" value="ECO:0007669"/>
    <property type="project" value="UniProtKB-SubCell"/>
</dbReference>
<evidence type="ECO:0000256" key="3">
    <source>
        <dbReference type="ARBA" id="ARBA00022737"/>
    </source>
</evidence>
<dbReference type="GO" id="GO:0000978">
    <property type="term" value="F:RNA polymerase II cis-regulatory region sequence-specific DNA binding"/>
    <property type="evidence" value="ECO:0007669"/>
    <property type="project" value="TreeGrafter"/>
</dbReference>
<dbReference type="Gene3D" id="3.30.160.60">
    <property type="entry name" value="Classic Zinc Finger"/>
    <property type="match status" value="2"/>
</dbReference>
<comment type="subcellular location">
    <subcellularLocation>
        <location evidence="1">Nucleus</location>
    </subcellularLocation>
</comment>
<dbReference type="InterPro" id="IPR013087">
    <property type="entry name" value="Znf_C2H2_type"/>
</dbReference>
<sequence length="331" mass="38121">MELLQKGEEVAQLKIKLQRAELKLKDLEEGTGRQVETNKAQTNPLQTDLEVAMETSGQTSEIPEIDFEGIILNAASLLTKYVFRLALWFSNLNETTKPSKDKKLPVRDQKVQCQPLRNKVKLLLRDIKEEYPDLIMPDRLRRRPNLAGRKQETKVKCKTDQRKSAATKSTSKEQETVEHGSRNVYSCKICKKMFDTEFGRSVHERSHKKCREAANTAQTPSDEEETCAPNEKHPVNKKSTPSKNNNHQAHKNAGRYTCTFCSKTFDFRFKFIAHMRIHTGEKPYSCSICPKKFRIAQSLQVHMVRRHNNTFSLLNVTKCQNNVFVKAIKKV</sequence>
<evidence type="ECO:0000256" key="7">
    <source>
        <dbReference type="ARBA" id="ARBA00023242"/>
    </source>
</evidence>
<keyword evidence="4 8" id="KW-0863">Zinc-finger</keyword>
<reference evidence="12" key="2">
    <citation type="submission" date="2025-09" db="UniProtKB">
        <authorList>
            <consortium name="Ensembl"/>
        </authorList>
    </citation>
    <scope>IDENTIFICATION</scope>
</reference>
<dbReference type="FunFam" id="3.30.160.60:FF:001732">
    <property type="entry name" value="Zgc:162936"/>
    <property type="match status" value="1"/>
</dbReference>
<dbReference type="STRING" id="61819.ENSACIP00000007688"/>
<keyword evidence="3" id="KW-0677">Repeat</keyword>
<dbReference type="Pfam" id="PF00096">
    <property type="entry name" value="zf-C2H2"/>
    <property type="match status" value="2"/>
</dbReference>
<feature type="region of interest" description="Disordered" evidence="10">
    <location>
        <begin position="205"/>
        <end position="249"/>
    </location>
</feature>
<feature type="compositionally biased region" description="Basic and acidic residues" evidence="10">
    <location>
        <begin position="149"/>
        <end position="163"/>
    </location>
</feature>
<dbReference type="AlphaFoldDB" id="A0A3Q0RCV8"/>
<dbReference type="GO" id="GO:0045893">
    <property type="term" value="P:positive regulation of DNA-templated transcription"/>
    <property type="evidence" value="ECO:0007669"/>
    <property type="project" value="UniProtKB-ARBA"/>
</dbReference>
<keyword evidence="6" id="KW-0238">DNA-binding</keyword>
<dbReference type="PANTHER" id="PTHR24404">
    <property type="entry name" value="ZINC FINGER PROTEIN"/>
    <property type="match status" value="1"/>
</dbReference>
<accession>A0A3Q0RCV8</accession>
<proteinExistence type="predicted"/>
<dbReference type="GO" id="GO:0006357">
    <property type="term" value="P:regulation of transcription by RNA polymerase II"/>
    <property type="evidence" value="ECO:0007669"/>
    <property type="project" value="TreeGrafter"/>
</dbReference>
<evidence type="ECO:0000259" key="11">
    <source>
        <dbReference type="PROSITE" id="PS50157"/>
    </source>
</evidence>
<feature type="coiled-coil region" evidence="9">
    <location>
        <begin position="3"/>
        <end position="30"/>
    </location>
</feature>
<evidence type="ECO:0000313" key="13">
    <source>
        <dbReference type="Proteomes" id="UP000261340"/>
    </source>
</evidence>
<evidence type="ECO:0000256" key="6">
    <source>
        <dbReference type="ARBA" id="ARBA00023125"/>
    </source>
</evidence>
<keyword evidence="13" id="KW-1185">Reference proteome</keyword>
<feature type="region of interest" description="Disordered" evidence="10">
    <location>
        <begin position="140"/>
        <end position="177"/>
    </location>
</feature>
<evidence type="ECO:0000256" key="4">
    <source>
        <dbReference type="ARBA" id="ARBA00022771"/>
    </source>
</evidence>
<evidence type="ECO:0000256" key="2">
    <source>
        <dbReference type="ARBA" id="ARBA00022723"/>
    </source>
</evidence>
<dbReference type="SMART" id="SM00355">
    <property type="entry name" value="ZnF_C2H2"/>
    <property type="match status" value="3"/>
</dbReference>
<feature type="compositionally biased region" description="Polar residues" evidence="10">
    <location>
        <begin position="237"/>
        <end position="247"/>
    </location>
</feature>
<keyword evidence="9" id="KW-0175">Coiled coil</keyword>
<dbReference type="GO" id="GO:0003700">
    <property type="term" value="F:DNA-binding transcription factor activity"/>
    <property type="evidence" value="ECO:0007669"/>
    <property type="project" value="TreeGrafter"/>
</dbReference>
<keyword evidence="7" id="KW-0539">Nucleus</keyword>
<dbReference type="PROSITE" id="PS00028">
    <property type="entry name" value="ZINC_FINGER_C2H2_1"/>
    <property type="match status" value="3"/>
</dbReference>
<keyword evidence="5" id="KW-0862">Zinc</keyword>
<evidence type="ECO:0000256" key="5">
    <source>
        <dbReference type="ARBA" id="ARBA00022833"/>
    </source>
</evidence>
<feature type="domain" description="C2H2-type" evidence="11">
    <location>
        <begin position="185"/>
        <end position="212"/>
    </location>
</feature>
<dbReference type="InterPro" id="IPR036236">
    <property type="entry name" value="Znf_C2H2_sf"/>
</dbReference>
<evidence type="ECO:0000256" key="10">
    <source>
        <dbReference type="SAM" id="MobiDB-lite"/>
    </source>
</evidence>
<dbReference type="GO" id="GO:0008270">
    <property type="term" value="F:zinc ion binding"/>
    <property type="evidence" value="ECO:0007669"/>
    <property type="project" value="UniProtKB-KW"/>
</dbReference>
<dbReference type="InterPro" id="IPR050589">
    <property type="entry name" value="Ikaros_C2H2-ZF"/>
</dbReference>
<keyword evidence="2" id="KW-0479">Metal-binding</keyword>
<dbReference type="Proteomes" id="UP000261340">
    <property type="component" value="Unplaced"/>
</dbReference>
<dbReference type="GO" id="GO:0005694">
    <property type="term" value="C:chromosome"/>
    <property type="evidence" value="ECO:0007669"/>
    <property type="project" value="UniProtKB-ARBA"/>
</dbReference>
<organism evidence="12 13">
    <name type="scientific">Amphilophus citrinellus</name>
    <name type="common">Midas cichlid</name>
    <name type="synonym">Cichlasoma citrinellum</name>
    <dbReference type="NCBI Taxonomy" id="61819"/>
    <lineage>
        <taxon>Eukaryota</taxon>
        <taxon>Metazoa</taxon>
        <taxon>Chordata</taxon>
        <taxon>Craniata</taxon>
        <taxon>Vertebrata</taxon>
        <taxon>Euteleostomi</taxon>
        <taxon>Actinopterygii</taxon>
        <taxon>Neopterygii</taxon>
        <taxon>Teleostei</taxon>
        <taxon>Neoteleostei</taxon>
        <taxon>Acanthomorphata</taxon>
        <taxon>Ovalentaria</taxon>
        <taxon>Cichlomorphae</taxon>
        <taxon>Cichliformes</taxon>
        <taxon>Cichlidae</taxon>
        <taxon>New World cichlids</taxon>
        <taxon>Cichlasomatinae</taxon>
        <taxon>Heroini</taxon>
        <taxon>Amphilophus</taxon>
    </lineage>
</organism>
<evidence type="ECO:0000256" key="9">
    <source>
        <dbReference type="SAM" id="Coils"/>
    </source>
</evidence>
<dbReference type="PANTHER" id="PTHR24404:SF114">
    <property type="entry name" value="KLUMPFUSS, ISOFORM B-RELATED"/>
    <property type="match status" value="1"/>
</dbReference>
<feature type="domain" description="C2H2-type" evidence="11">
    <location>
        <begin position="256"/>
        <end position="283"/>
    </location>
</feature>
<evidence type="ECO:0000256" key="8">
    <source>
        <dbReference type="PROSITE-ProRule" id="PRU00042"/>
    </source>
</evidence>
<reference evidence="12" key="1">
    <citation type="submission" date="2025-08" db="UniProtKB">
        <authorList>
            <consortium name="Ensembl"/>
        </authorList>
    </citation>
    <scope>IDENTIFICATION</scope>
</reference>
<dbReference type="PROSITE" id="PS50157">
    <property type="entry name" value="ZINC_FINGER_C2H2_2"/>
    <property type="match status" value="3"/>
</dbReference>
<evidence type="ECO:0000256" key="1">
    <source>
        <dbReference type="ARBA" id="ARBA00004123"/>
    </source>
</evidence>
<dbReference type="SUPFAM" id="SSF57667">
    <property type="entry name" value="beta-beta-alpha zinc fingers"/>
    <property type="match status" value="1"/>
</dbReference>
<evidence type="ECO:0000313" key="12">
    <source>
        <dbReference type="Ensembl" id="ENSACIP00000007688.1"/>
    </source>
</evidence>
<dbReference type="Ensembl" id="ENSACIT00000007915.1">
    <property type="protein sequence ID" value="ENSACIP00000007688.1"/>
    <property type="gene ID" value="ENSACIG00000006016.1"/>
</dbReference>